<evidence type="ECO:0000313" key="3">
    <source>
        <dbReference type="EMBL" id="PZX20317.1"/>
    </source>
</evidence>
<keyword evidence="1" id="KW-0175">Coiled coil</keyword>
<dbReference type="InterPro" id="IPR007139">
    <property type="entry name" value="DUF349"/>
</dbReference>
<feature type="compositionally biased region" description="Basic and acidic residues" evidence="2">
    <location>
        <begin position="43"/>
        <end position="53"/>
    </location>
</feature>
<evidence type="ECO:0000256" key="2">
    <source>
        <dbReference type="SAM" id="MobiDB-lite"/>
    </source>
</evidence>
<keyword evidence="4" id="KW-1185">Reference proteome</keyword>
<proteinExistence type="predicted"/>
<comment type="caution">
    <text evidence="3">The sequence shown here is derived from an EMBL/GenBank/DDBJ whole genome shotgun (WGS) entry which is preliminary data.</text>
</comment>
<feature type="compositionally biased region" description="Low complexity" evidence="2">
    <location>
        <begin position="23"/>
        <end position="36"/>
    </location>
</feature>
<dbReference type="Proteomes" id="UP000249239">
    <property type="component" value="Unassembled WGS sequence"/>
</dbReference>
<dbReference type="Pfam" id="PF03993">
    <property type="entry name" value="DUF349"/>
    <property type="match status" value="5"/>
</dbReference>
<dbReference type="OrthoDB" id="5422202at2"/>
<organism evidence="3 4">
    <name type="scientific">Breznakibacter xylanolyticus</name>
    <dbReference type="NCBI Taxonomy" id="990"/>
    <lineage>
        <taxon>Bacteria</taxon>
        <taxon>Pseudomonadati</taxon>
        <taxon>Bacteroidota</taxon>
        <taxon>Bacteroidia</taxon>
        <taxon>Marinilabiliales</taxon>
        <taxon>Marinilabiliaceae</taxon>
        <taxon>Breznakibacter</taxon>
    </lineage>
</organism>
<sequence>METNDLNKLTASASDLRSEDCSETTSGTGTLLSEETISNVSHPEMEEGPHPEDDFSSSGPNIADLEKIDWDTLSKSELVARLKMVVQTYSPDQLKDEVEGIKSAFYKQYKQEVEEIKKRFVESGELEENFSAPNDPLEHELKELIKVYRDKRSELNESIEEEKERNLRDKQEVIENIKALVNRQESLNDTFREFRDLQQRWRDIGPVPQSHVRDLWANYNYAIESFYNYININKELRDLDLKKNLELKLELCEKAENLLREPNIVHAFNTLQKFHDEWRETGPVPKEKKDEVWERFKEATSLINKKHQEHFESIKDQLKKNLDAKTELCEKAELIIEALGKVTSPKEWEDKSKELIELQQMWKTIGFAPKKDNNRIYERFRSACDRFFELKRDYFKDYKSEQHNNLQLKTELCLQAEALKNSTDWKKTTDEFVKIQKRWKEIGPVPRKLSDPIWKRFRSACDEFFAHKSTHFSSKDGEEGQNLQQKLQIIEQLKAFEPSENPEETFKALQEIQRRWSEIGHVPFKEKDRVNNEFRGMVNRLFDNLNLDEFHKNISKFGNKIEGMKGNGGLDKVNQERNKIITKLRQLEADITVWENNIGFFAKSKNSDALVRDFNNKIETGKRNIKLLNEKLDMLDEMLKAK</sequence>
<accession>A0A2W7NQC1</accession>
<feature type="compositionally biased region" description="Polar residues" evidence="2">
    <location>
        <begin position="1"/>
        <end position="15"/>
    </location>
</feature>
<dbReference type="AlphaFoldDB" id="A0A2W7NQC1"/>
<feature type="region of interest" description="Disordered" evidence="2">
    <location>
        <begin position="1"/>
        <end position="62"/>
    </location>
</feature>
<feature type="coiled-coil region" evidence="1">
    <location>
        <begin position="141"/>
        <end position="190"/>
    </location>
</feature>
<protein>
    <submittedName>
        <fullName evidence="3">Uncharacterized protein DUF349</fullName>
    </submittedName>
</protein>
<evidence type="ECO:0000313" key="4">
    <source>
        <dbReference type="Proteomes" id="UP000249239"/>
    </source>
</evidence>
<gene>
    <name evidence="3" type="ORF">LX69_00314</name>
</gene>
<reference evidence="3 4" key="1">
    <citation type="submission" date="2018-06" db="EMBL/GenBank/DDBJ databases">
        <title>Genomic Encyclopedia of Archaeal and Bacterial Type Strains, Phase II (KMG-II): from individual species to whole genera.</title>
        <authorList>
            <person name="Goeker M."/>
        </authorList>
    </citation>
    <scope>NUCLEOTIDE SEQUENCE [LARGE SCALE GENOMIC DNA]</scope>
    <source>
        <strain evidence="3 4">DSM 6779</strain>
    </source>
</reference>
<evidence type="ECO:0000256" key="1">
    <source>
        <dbReference type="SAM" id="Coils"/>
    </source>
</evidence>
<dbReference type="RefSeq" id="WP_111444051.1">
    <property type="nucleotide sequence ID" value="NZ_QKZK01000002.1"/>
</dbReference>
<name>A0A2W7NQC1_9BACT</name>
<dbReference type="EMBL" id="QKZK01000002">
    <property type="protein sequence ID" value="PZX20317.1"/>
    <property type="molecule type" value="Genomic_DNA"/>
</dbReference>
<feature type="coiled-coil region" evidence="1">
    <location>
        <begin position="570"/>
        <end position="638"/>
    </location>
</feature>